<organism evidence="2 3">
    <name type="scientific">Zopfia rhizophila CBS 207.26</name>
    <dbReference type="NCBI Taxonomy" id="1314779"/>
    <lineage>
        <taxon>Eukaryota</taxon>
        <taxon>Fungi</taxon>
        <taxon>Dikarya</taxon>
        <taxon>Ascomycota</taxon>
        <taxon>Pezizomycotina</taxon>
        <taxon>Dothideomycetes</taxon>
        <taxon>Dothideomycetes incertae sedis</taxon>
        <taxon>Zopfiaceae</taxon>
        <taxon>Zopfia</taxon>
    </lineage>
</organism>
<evidence type="ECO:0008006" key="4">
    <source>
        <dbReference type="Google" id="ProtNLM"/>
    </source>
</evidence>
<accession>A0A6A6E6Y5</accession>
<keyword evidence="3" id="KW-1185">Reference proteome</keyword>
<dbReference type="EMBL" id="ML994626">
    <property type="protein sequence ID" value="KAF2187697.1"/>
    <property type="molecule type" value="Genomic_DNA"/>
</dbReference>
<proteinExistence type="predicted"/>
<feature type="region of interest" description="Disordered" evidence="1">
    <location>
        <begin position="70"/>
        <end position="135"/>
    </location>
</feature>
<dbReference type="Proteomes" id="UP000800200">
    <property type="component" value="Unassembled WGS sequence"/>
</dbReference>
<dbReference type="AlphaFoldDB" id="A0A6A6E6Y5"/>
<feature type="compositionally biased region" description="Acidic residues" evidence="1">
    <location>
        <begin position="99"/>
        <end position="109"/>
    </location>
</feature>
<gene>
    <name evidence="2" type="ORF">K469DRAFT_628588</name>
</gene>
<evidence type="ECO:0000256" key="1">
    <source>
        <dbReference type="SAM" id="MobiDB-lite"/>
    </source>
</evidence>
<reference evidence="2" key="1">
    <citation type="journal article" date="2020" name="Stud. Mycol.">
        <title>101 Dothideomycetes genomes: a test case for predicting lifestyles and emergence of pathogens.</title>
        <authorList>
            <person name="Haridas S."/>
            <person name="Albert R."/>
            <person name="Binder M."/>
            <person name="Bloem J."/>
            <person name="Labutti K."/>
            <person name="Salamov A."/>
            <person name="Andreopoulos B."/>
            <person name="Baker S."/>
            <person name="Barry K."/>
            <person name="Bills G."/>
            <person name="Bluhm B."/>
            <person name="Cannon C."/>
            <person name="Castanera R."/>
            <person name="Culley D."/>
            <person name="Daum C."/>
            <person name="Ezra D."/>
            <person name="Gonzalez J."/>
            <person name="Henrissat B."/>
            <person name="Kuo A."/>
            <person name="Liang C."/>
            <person name="Lipzen A."/>
            <person name="Lutzoni F."/>
            <person name="Magnuson J."/>
            <person name="Mondo S."/>
            <person name="Nolan M."/>
            <person name="Ohm R."/>
            <person name="Pangilinan J."/>
            <person name="Park H.-J."/>
            <person name="Ramirez L."/>
            <person name="Alfaro M."/>
            <person name="Sun H."/>
            <person name="Tritt A."/>
            <person name="Yoshinaga Y."/>
            <person name="Zwiers L.-H."/>
            <person name="Turgeon B."/>
            <person name="Goodwin S."/>
            <person name="Spatafora J."/>
            <person name="Crous P."/>
            <person name="Grigoriev I."/>
        </authorList>
    </citation>
    <scope>NUCLEOTIDE SEQUENCE</scope>
    <source>
        <strain evidence="2">CBS 207.26</strain>
    </source>
</reference>
<evidence type="ECO:0000313" key="3">
    <source>
        <dbReference type="Proteomes" id="UP000800200"/>
    </source>
</evidence>
<name>A0A6A6E6Y5_9PEZI</name>
<evidence type="ECO:0000313" key="2">
    <source>
        <dbReference type="EMBL" id="KAF2187697.1"/>
    </source>
</evidence>
<sequence length="135" mass="14146">MSDSGATSGAAATTTSQFTERELQLLGWAMQSLKSGPPDVDYNKLAEFAGMSNPRSAANAWAKIRTKLMAGDGIGAKASPTKSTPRKGKGAANVKTEQGEEANGGEDTEETPKKSPRKRASKNQGFEGEGSPKKK</sequence>
<feature type="non-terminal residue" evidence="2">
    <location>
        <position position="135"/>
    </location>
</feature>
<protein>
    <recommendedName>
        <fullName evidence="4">Myb-like domain-containing protein</fullName>
    </recommendedName>
</protein>
<dbReference type="OrthoDB" id="5403747at2759"/>